<dbReference type="Gene3D" id="3.90.1150.10">
    <property type="entry name" value="Aspartate Aminotransferase, domain 1"/>
    <property type="match status" value="1"/>
</dbReference>
<reference evidence="9 10" key="1">
    <citation type="submission" date="2018-03" db="EMBL/GenBank/DDBJ databases">
        <title>Genome sequence of Clostridium vincentii DSM 10228.</title>
        <authorList>
            <person name="Poehlein A."/>
            <person name="Daniel R."/>
        </authorList>
    </citation>
    <scope>NUCLEOTIDE SEQUENCE [LARGE SCALE GENOMIC DNA]</scope>
    <source>
        <strain evidence="9 10">DSM 10228</strain>
    </source>
</reference>
<gene>
    <name evidence="9" type="primary">iscS_1</name>
    <name evidence="9" type="ORF">CLVI_18650</name>
</gene>
<comment type="similarity">
    <text evidence="2">Belongs to the class-V pyridoxal-phosphate-dependent aminotransferase family. NifS/IscS subfamily.</text>
</comment>
<dbReference type="Pfam" id="PF00266">
    <property type="entry name" value="Aminotran_5"/>
    <property type="match status" value="1"/>
</dbReference>
<dbReference type="PIRSF" id="PIRSF005572">
    <property type="entry name" value="NifS"/>
    <property type="match status" value="1"/>
</dbReference>
<keyword evidence="9" id="KW-0808">Transferase</keyword>
<comment type="caution">
    <text evidence="9">The sequence shown here is derived from an EMBL/GenBank/DDBJ whole genome shotgun (WGS) entry which is preliminary data.</text>
</comment>
<dbReference type="PANTHER" id="PTHR11601">
    <property type="entry name" value="CYSTEINE DESULFURYLASE FAMILY MEMBER"/>
    <property type="match status" value="1"/>
</dbReference>
<keyword evidence="4" id="KW-0663">Pyridoxal phosphate</keyword>
<organism evidence="9 10">
    <name type="scientific">Clostridium vincentii</name>
    <dbReference type="NCBI Taxonomy" id="52704"/>
    <lineage>
        <taxon>Bacteria</taxon>
        <taxon>Bacillati</taxon>
        <taxon>Bacillota</taxon>
        <taxon>Clostridia</taxon>
        <taxon>Eubacteriales</taxon>
        <taxon>Clostridiaceae</taxon>
        <taxon>Clostridium</taxon>
    </lineage>
</organism>
<dbReference type="InterPro" id="IPR020578">
    <property type="entry name" value="Aminotrans_V_PyrdxlP_BS"/>
</dbReference>
<dbReference type="EMBL" id="PVXQ01000017">
    <property type="protein sequence ID" value="PRR82359.1"/>
    <property type="molecule type" value="Genomic_DNA"/>
</dbReference>
<keyword evidence="10" id="KW-1185">Reference proteome</keyword>
<name>A0A2T0BEQ2_9CLOT</name>
<dbReference type="Gene3D" id="1.10.260.50">
    <property type="match status" value="1"/>
</dbReference>
<evidence type="ECO:0000256" key="1">
    <source>
        <dbReference type="ARBA" id="ARBA00001933"/>
    </source>
</evidence>
<dbReference type="InterPro" id="IPR000192">
    <property type="entry name" value="Aminotrans_V_dom"/>
</dbReference>
<keyword evidence="5" id="KW-0408">Iron</keyword>
<sequence>MNIYLDNAATTKPSKRVIEELCSSMENFYANASSIHKLGIECNKQINGCRDALAKTINCSKDEIYFTSGGSEVNNFILRGLAKENLHIITTSFEHSSVKNTVSYLENKGTKITYLSVDSNGLINIDELKASLTKDTILVSIMYVNNEIGSIQNLKEIGEAIKSISSRAKFHVDAVQGYGKLSIDIKEMKIDALSVSAHKFNGPKGVGFCYLAKGIIPIPNIIGGAQEKGLRAGTENLPGIAGLTVAAQDKFNNLKENYTKVHEIKEYMINKLSEIEDIKINSPINENFSPYILNVSFRGVRGESLLHFLSEENIFVSTGSACTSKSKAGVIGSHVLEAMGLTKKEIEGAIRFSFSPDNTIEEIDKTIEILKKGLSLLRRLKR</sequence>
<keyword evidence="6" id="KW-0411">Iron-sulfur</keyword>
<comment type="cofactor">
    <cofactor evidence="1 7">
        <name>pyridoxal 5'-phosphate</name>
        <dbReference type="ChEBI" id="CHEBI:597326"/>
    </cofactor>
</comment>
<keyword evidence="3" id="KW-0479">Metal-binding</keyword>
<evidence type="ECO:0000256" key="3">
    <source>
        <dbReference type="ARBA" id="ARBA00022723"/>
    </source>
</evidence>
<dbReference type="OrthoDB" id="9808002at2"/>
<dbReference type="GO" id="GO:0046872">
    <property type="term" value="F:metal ion binding"/>
    <property type="evidence" value="ECO:0007669"/>
    <property type="project" value="UniProtKB-KW"/>
</dbReference>
<dbReference type="AlphaFoldDB" id="A0A2T0BEQ2"/>
<dbReference type="InterPro" id="IPR015422">
    <property type="entry name" value="PyrdxlP-dep_Trfase_small"/>
</dbReference>
<accession>A0A2T0BEQ2</accession>
<dbReference type="GO" id="GO:0031071">
    <property type="term" value="F:cysteine desulfurase activity"/>
    <property type="evidence" value="ECO:0007669"/>
    <property type="project" value="UniProtKB-EC"/>
</dbReference>
<proteinExistence type="inferred from homology"/>
<dbReference type="PANTHER" id="PTHR11601:SF50">
    <property type="entry name" value="CYSTEINE DESULFURASE ISCS 2-RELATED"/>
    <property type="match status" value="1"/>
</dbReference>
<evidence type="ECO:0000256" key="4">
    <source>
        <dbReference type="ARBA" id="ARBA00022898"/>
    </source>
</evidence>
<dbReference type="InterPro" id="IPR016454">
    <property type="entry name" value="Cysteine_dSase"/>
</dbReference>
<evidence type="ECO:0000256" key="7">
    <source>
        <dbReference type="RuleBase" id="RU004504"/>
    </source>
</evidence>
<dbReference type="PROSITE" id="PS00595">
    <property type="entry name" value="AA_TRANSFER_CLASS_5"/>
    <property type="match status" value="1"/>
</dbReference>
<evidence type="ECO:0000313" key="9">
    <source>
        <dbReference type="EMBL" id="PRR82359.1"/>
    </source>
</evidence>
<protein>
    <submittedName>
        <fullName evidence="9">Cysteine desulfurase</fullName>
        <ecNumber evidence="9">2.8.1.7</ecNumber>
    </submittedName>
</protein>
<evidence type="ECO:0000256" key="5">
    <source>
        <dbReference type="ARBA" id="ARBA00023004"/>
    </source>
</evidence>
<dbReference type="Gene3D" id="3.40.640.10">
    <property type="entry name" value="Type I PLP-dependent aspartate aminotransferase-like (Major domain)"/>
    <property type="match status" value="1"/>
</dbReference>
<feature type="domain" description="Aminotransferase class V" evidence="8">
    <location>
        <begin position="3"/>
        <end position="365"/>
    </location>
</feature>
<dbReference type="SUPFAM" id="SSF53383">
    <property type="entry name" value="PLP-dependent transferases"/>
    <property type="match status" value="1"/>
</dbReference>
<evidence type="ECO:0000256" key="2">
    <source>
        <dbReference type="ARBA" id="ARBA00006490"/>
    </source>
</evidence>
<dbReference type="InterPro" id="IPR015421">
    <property type="entry name" value="PyrdxlP-dep_Trfase_major"/>
</dbReference>
<evidence type="ECO:0000256" key="6">
    <source>
        <dbReference type="ARBA" id="ARBA00023014"/>
    </source>
</evidence>
<dbReference type="EC" id="2.8.1.7" evidence="9"/>
<dbReference type="GO" id="GO:0051536">
    <property type="term" value="F:iron-sulfur cluster binding"/>
    <property type="evidence" value="ECO:0007669"/>
    <property type="project" value="UniProtKB-KW"/>
</dbReference>
<dbReference type="InterPro" id="IPR015424">
    <property type="entry name" value="PyrdxlP-dep_Trfase"/>
</dbReference>
<dbReference type="Proteomes" id="UP000239471">
    <property type="component" value="Unassembled WGS sequence"/>
</dbReference>
<evidence type="ECO:0000313" key="10">
    <source>
        <dbReference type="Proteomes" id="UP000239471"/>
    </source>
</evidence>
<dbReference type="RefSeq" id="WP_106059839.1">
    <property type="nucleotide sequence ID" value="NZ_PVXQ01000017.1"/>
</dbReference>
<evidence type="ECO:0000259" key="8">
    <source>
        <dbReference type="Pfam" id="PF00266"/>
    </source>
</evidence>